<accession>A0A381VIR2</accession>
<dbReference type="InterPro" id="IPR052918">
    <property type="entry name" value="Motility_Chemotaxis_Reg"/>
</dbReference>
<protein>
    <recommendedName>
        <fullName evidence="2">Bulb-type lectin domain-containing protein</fullName>
    </recommendedName>
</protein>
<dbReference type="PANTHER" id="PTHR35580:SF1">
    <property type="entry name" value="PHYTASE-LIKE DOMAIN-CONTAINING PROTEIN"/>
    <property type="match status" value="1"/>
</dbReference>
<gene>
    <name evidence="1" type="ORF">METZ01_LOCUS93044</name>
</gene>
<dbReference type="PANTHER" id="PTHR35580">
    <property type="entry name" value="CELL SURFACE GLYCOPROTEIN (S-LAYER PROTEIN)-LIKE PROTEIN"/>
    <property type="match status" value="1"/>
</dbReference>
<dbReference type="Pfam" id="PF06739">
    <property type="entry name" value="SBBP"/>
    <property type="match status" value="3"/>
</dbReference>
<dbReference type="PROSITE" id="PS51257">
    <property type="entry name" value="PROKAR_LIPOPROTEIN"/>
    <property type="match status" value="1"/>
</dbReference>
<sequence length="261" mass="28358">MKNIISIFLISCFSLSIISCAKRDGSSDTTIWSGTKQIGTSTSDYGTGVTLESSDNFFASGQTNIGLDGNTNSGSDDIFLVKYNSSGTKRWTEQLGISDNESGISLAVDSFDNIYVTGYTKGELDGNTNSGNYDIFLIKYNSSGIKQWTKQLGDSATNHGMGMTVDSFDNIYVTGFTNRVLDGNINLGGEDIVLMKYNSFGTKQWTKQLGLSASDFALDVTVDSSDNIHVIGFTNSSFDENFNHLSDDIFLVKYNSDGVKQ</sequence>
<organism evidence="1">
    <name type="scientific">marine metagenome</name>
    <dbReference type="NCBI Taxonomy" id="408172"/>
    <lineage>
        <taxon>unclassified sequences</taxon>
        <taxon>metagenomes</taxon>
        <taxon>ecological metagenomes</taxon>
    </lineage>
</organism>
<name>A0A381VIR2_9ZZZZ</name>
<evidence type="ECO:0008006" key="2">
    <source>
        <dbReference type="Google" id="ProtNLM"/>
    </source>
</evidence>
<dbReference type="InterPro" id="IPR010620">
    <property type="entry name" value="SBBP_repeat"/>
</dbReference>
<dbReference type="AlphaFoldDB" id="A0A381VIR2"/>
<evidence type="ECO:0000313" key="1">
    <source>
        <dbReference type="EMBL" id="SVA40190.1"/>
    </source>
</evidence>
<dbReference type="SUPFAM" id="SSF101898">
    <property type="entry name" value="NHL repeat"/>
    <property type="match status" value="1"/>
</dbReference>
<dbReference type="EMBL" id="UINC01008942">
    <property type="protein sequence ID" value="SVA40190.1"/>
    <property type="molecule type" value="Genomic_DNA"/>
</dbReference>
<reference evidence="1" key="1">
    <citation type="submission" date="2018-05" db="EMBL/GenBank/DDBJ databases">
        <authorList>
            <person name="Lanie J.A."/>
            <person name="Ng W.-L."/>
            <person name="Kazmierczak K.M."/>
            <person name="Andrzejewski T.M."/>
            <person name="Davidsen T.M."/>
            <person name="Wayne K.J."/>
            <person name="Tettelin H."/>
            <person name="Glass J.I."/>
            <person name="Rusch D."/>
            <person name="Podicherti R."/>
            <person name="Tsui H.-C.T."/>
            <person name="Winkler M.E."/>
        </authorList>
    </citation>
    <scope>NUCLEOTIDE SEQUENCE</scope>
</reference>
<proteinExistence type="predicted"/>